<keyword evidence="3 7" id="KW-0812">Transmembrane</keyword>
<dbReference type="RefSeq" id="WP_281744364.1">
    <property type="nucleotide sequence ID" value="NZ_AP026974.1"/>
</dbReference>
<proteinExistence type="inferred from homology"/>
<protein>
    <submittedName>
        <fullName evidence="9">Biopolymer transporter ExbB</fullName>
    </submittedName>
</protein>
<dbReference type="PANTHER" id="PTHR30625">
    <property type="entry name" value="PROTEIN TOLQ"/>
    <property type="match status" value="1"/>
</dbReference>
<evidence type="ECO:0000256" key="3">
    <source>
        <dbReference type="ARBA" id="ARBA00022692"/>
    </source>
</evidence>
<dbReference type="Proteomes" id="UP001211204">
    <property type="component" value="Chromosome"/>
</dbReference>
<keyword evidence="6" id="KW-0653">Protein transport</keyword>
<feature type="transmembrane region" description="Helical" evidence="7">
    <location>
        <begin position="6"/>
        <end position="28"/>
    </location>
</feature>
<dbReference type="Pfam" id="PF01618">
    <property type="entry name" value="MotA_ExbB"/>
    <property type="match status" value="1"/>
</dbReference>
<dbReference type="PANTHER" id="PTHR30625:SF3">
    <property type="entry name" value="TOL-PAL SYSTEM PROTEIN TOLQ"/>
    <property type="match status" value="1"/>
</dbReference>
<organism evidence="9 10">
    <name type="scientific">Polynucleobacter yangtzensis</name>
    <dbReference type="NCBI Taxonomy" id="1743159"/>
    <lineage>
        <taxon>Bacteria</taxon>
        <taxon>Pseudomonadati</taxon>
        <taxon>Pseudomonadota</taxon>
        <taxon>Betaproteobacteria</taxon>
        <taxon>Burkholderiales</taxon>
        <taxon>Burkholderiaceae</taxon>
        <taxon>Polynucleobacter</taxon>
    </lineage>
</organism>
<keyword evidence="10" id="KW-1185">Reference proteome</keyword>
<feature type="domain" description="MotA/TolQ/ExbB proton channel" evidence="8">
    <location>
        <begin position="90"/>
        <end position="196"/>
    </location>
</feature>
<accession>A0ABM8CMM4</accession>
<dbReference type="InterPro" id="IPR002898">
    <property type="entry name" value="MotA_ExbB_proton_chnl"/>
</dbReference>
<gene>
    <name evidence="9" type="primary">exbB</name>
    <name evidence="9" type="ORF">PKF032_10480</name>
</gene>
<evidence type="ECO:0000256" key="7">
    <source>
        <dbReference type="SAM" id="Phobius"/>
    </source>
</evidence>
<reference evidence="9 10" key="1">
    <citation type="submission" date="2022-11" db="EMBL/GenBank/DDBJ databases">
        <title>Complete Genome Sequences of three Polynucleobacter sp. Subcluster PnecC Strains KF022, KF023, and KF032 Isolated from a Shallow Eutrophic Lake in Japan.</title>
        <authorList>
            <person name="Ogata Y."/>
            <person name="Watanabe K."/>
            <person name="Takemine S."/>
            <person name="Shindo C."/>
            <person name="Kurokawa R."/>
            <person name="Suda W."/>
        </authorList>
    </citation>
    <scope>NUCLEOTIDE SEQUENCE [LARGE SCALE GENOMIC DNA]</scope>
    <source>
        <strain evidence="9 10">KF032</strain>
    </source>
</reference>
<evidence type="ECO:0000313" key="9">
    <source>
        <dbReference type="EMBL" id="BDT79160.1"/>
    </source>
</evidence>
<keyword evidence="2" id="KW-1003">Cell membrane</keyword>
<comment type="subcellular location">
    <subcellularLocation>
        <location evidence="1">Cell membrane</location>
        <topology evidence="1">Multi-pass membrane protein</topology>
    </subcellularLocation>
    <subcellularLocation>
        <location evidence="6">Membrane</location>
        <topology evidence="6">Multi-pass membrane protein</topology>
    </subcellularLocation>
</comment>
<keyword evidence="6" id="KW-0813">Transport</keyword>
<evidence type="ECO:0000256" key="2">
    <source>
        <dbReference type="ARBA" id="ARBA00022475"/>
    </source>
</evidence>
<feature type="transmembrane region" description="Helical" evidence="7">
    <location>
        <begin position="164"/>
        <end position="185"/>
    </location>
</feature>
<sequence>MNSSNFIVDLTLFILVALSIATWSITIIKVRIFRKEAAQSRAFLETLKQDRSWQHRCISSRDGQGDFAYLSNAGVATCKDLSGEEGQGCDHQELQEILDRELRKQLHAIIRGRERGFAELASIGSTAPFIGLFGTVWGIMNALKTITATGQASIDVVAGPIGEALIATAVGIATAIPAVLMYNYFLRQQRVHVSELDGFSEDFLRQAMRNQKQWGDSC</sequence>
<evidence type="ECO:0000313" key="10">
    <source>
        <dbReference type="Proteomes" id="UP001211204"/>
    </source>
</evidence>
<keyword evidence="4 7" id="KW-1133">Transmembrane helix</keyword>
<dbReference type="EMBL" id="AP026974">
    <property type="protein sequence ID" value="BDT79160.1"/>
    <property type="molecule type" value="Genomic_DNA"/>
</dbReference>
<feature type="transmembrane region" description="Helical" evidence="7">
    <location>
        <begin position="120"/>
        <end position="140"/>
    </location>
</feature>
<comment type="similarity">
    <text evidence="6">Belongs to the exbB/tolQ family.</text>
</comment>
<evidence type="ECO:0000259" key="8">
    <source>
        <dbReference type="Pfam" id="PF01618"/>
    </source>
</evidence>
<name>A0ABM8CMM4_9BURK</name>
<evidence type="ECO:0000256" key="1">
    <source>
        <dbReference type="ARBA" id="ARBA00004651"/>
    </source>
</evidence>
<evidence type="ECO:0000256" key="4">
    <source>
        <dbReference type="ARBA" id="ARBA00022989"/>
    </source>
</evidence>
<evidence type="ECO:0000256" key="5">
    <source>
        <dbReference type="ARBA" id="ARBA00023136"/>
    </source>
</evidence>
<evidence type="ECO:0000256" key="6">
    <source>
        <dbReference type="RuleBase" id="RU004057"/>
    </source>
</evidence>
<keyword evidence="5 7" id="KW-0472">Membrane</keyword>
<dbReference type="InterPro" id="IPR050790">
    <property type="entry name" value="ExbB/TolQ_transport"/>
</dbReference>